<evidence type="ECO:0000256" key="1">
    <source>
        <dbReference type="SAM" id="SignalP"/>
    </source>
</evidence>
<dbReference type="AlphaFoldDB" id="A0AAV5JMD2"/>
<organism evidence="2 3">
    <name type="scientific">Rubroshorea leprosula</name>
    <dbReference type="NCBI Taxonomy" id="152421"/>
    <lineage>
        <taxon>Eukaryota</taxon>
        <taxon>Viridiplantae</taxon>
        <taxon>Streptophyta</taxon>
        <taxon>Embryophyta</taxon>
        <taxon>Tracheophyta</taxon>
        <taxon>Spermatophyta</taxon>
        <taxon>Magnoliopsida</taxon>
        <taxon>eudicotyledons</taxon>
        <taxon>Gunneridae</taxon>
        <taxon>Pentapetalae</taxon>
        <taxon>rosids</taxon>
        <taxon>malvids</taxon>
        <taxon>Malvales</taxon>
        <taxon>Dipterocarpaceae</taxon>
        <taxon>Rubroshorea</taxon>
    </lineage>
</organism>
<feature type="signal peptide" evidence="1">
    <location>
        <begin position="1"/>
        <end position="21"/>
    </location>
</feature>
<protein>
    <submittedName>
        <fullName evidence="2">Uncharacterized protein</fullName>
    </submittedName>
</protein>
<evidence type="ECO:0000313" key="2">
    <source>
        <dbReference type="EMBL" id="GKV11560.1"/>
    </source>
</evidence>
<feature type="chain" id="PRO_5043932717" evidence="1">
    <location>
        <begin position="22"/>
        <end position="39"/>
    </location>
</feature>
<accession>A0AAV5JMD2</accession>
<sequence length="39" mass="4319">MWKLLELAAVMFCVKIPCVSCGLPKPCSPAREKWGVLVD</sequence>
<proteinExistence type="predicted"/>
<keyword evidence="1" id="KW-0732">Signal</keyword>
<dbReference type="EMBL" id="BPVZ01000034">
    <property type="protein sequence ID" value="GKV11560.1"/>
    <property type="molecule type" value="Genomic_DNA"/>
</dbReference>
<gene>
    <name evidence="2" type="ORF">SLEP1_g22808</name>
</gene>
<comment type="caution">
    <text evidence="2">The sequence shown here is derived from an EMBL/GenBank/DDBJ whole genome shotgun (WGS) entry which is preliminary data.</text>
</comment>
<reference evidence="2 3" key="1">
    <citation type="journal article" date="2021" name="Commun. Biol.">
        <title>The genome of Shorea leprosula (Dipterocarpaceae) highlights the ecological relevance of drought in aseasonal tropical rainforests.</title>
        <authorList>
            <person name="Ng K.K.S."/>
            <person name="Kobayashi M.J."/>
            <person name="Fawcett J.A."/>
            <person name="Hatakeyama M."/>
            <person name="Paape T."/>
            <person name="Ng C.H."/>
            <person name="Ang C.C."/>
            <person name="Tnah L.H."/>
            <person name="Lee C.T."/>
            <person name="Nishiyama T."/>
            <person name="Sese J."/>
            <person name="O'Brien M.J."/>
            <person name="Copetti D."/>
            <person name="Mohd Noor M.I."/>
            <person name="Ong R.C."/>
            <person name="Putra M."/>
            <person name="Sireger I.Z."/>
            <person name="Indrioko S."/>
            <person name="Kosugi Y."/>
            <person name="Izuno A."/>
            <person name="Isagi Y."/>
            <person name="Lee S.L."/>
            <person name="Shimizu K.K."/>
        </authorList>
    </citation>
    <scope>NUCLEOTIDE SEQUENCE [LARGE SCALE GENOMIC DNA]</scope>
    <source>
        <strain evidence="2">214</strain>
    </source>
</reference>
<keyword evidence="3" id="KW-1185">Reference proteome</keyword>
<name>A0AAV5JMD2_9ROSI</name>
<evidence type="ECO:0000313" key="3">
    <source>
        <dbReference type="Proteomes" id="UP001054252"/>
    </source>
</evidence>
<dbReference type="Proteomes" id="UP001054252">
    <property type="component" value="Unassembled WGS sequence"/>
</dbReference>